<evidence type="ECO:0000313" key="3">
    <source>
        <dbReference type="Proteomes" id="UP000616201"/>
    </source>
</evidence>
<dbReference type="Pfam" id="PF09992">
    <property type="entry name" value="NAGPA"/>
    <property type="match status" value="1"/>
</dbReference>
<name>A0A928YQI7_9SPHI</name>
<gene>
    <name evidence="2" type="ORF">C4F49_05280</name>
</gene>
<dbReference type="PANTHER" id="PTHR40446:SF2">
    <property type="entry name" value="N-ACETYLGLUCOSAMINE-1-PHOSPHODIESTER ALPHA-N-ACETYLGLUCOSAMINIDASE"/>
    <property type="match status" value="1"/>
</dbReference>
<keyword evidence="3" id="KW-1185">Reference proteome</keyword>
<comment type="caution">
    <text evidence="2">The sequence shown here is derived from an EMBL/GenBank/DDBJ whole genome shotgun (WGS) entry which is preliminary data.</text>
</comment>
<protein>
    <recommendedName>
        <fullName evidence="1">Phosphodiester glycosidase domain-containing protein</fullName>
    </recommendedName>
</protein>
<feature type="domain" description="Phosphodiester glycosidase" evidence="1">
    <location>
        <begin position="146"/>
        <end position="326"/>
    </location>
</feature>
<evidence type="ECO:0000259" key="1">
    <source>
        <dbReference type="Pfam" id="PF09992"/>
    </source>
</evidence>
<dbReference type="EMBL" id="PRDK01000003">
    <property type="protein sequence ID" value="MBE8713085.1"/>
    <property type="molecule type" value="Genomic_DNA"/>
</dbReference>
<sequence>MKRETINFTMRKFMLLSIGTMLIASSCSRRDDYPNFDDKEVVEEVVDVIPPDNTISEITQKIIDQTSLIAKFQIDSTTEIAAGVQYTHMRFLNALDQQISMTILEIDRAQSQVSSIAMSPFNDVLYSTQFLADMAKDNEISPPLRIIAAINGDSFTTGIPTGSYIRYGRQIKVTTTTATVNTRPFFAVKKDGTMFIGNRVDATVPLDPYDLNDISHLVSGSNWLLYRGTSVENAAVALSARTAIGLSPTKLFSIVVDGDNPKFSVGLKLNDVRDVMKAIGAVDAFQLNAGQTSALVVRHQSNLRPITWEVKNFPTTPTGLATATGIGFLVK</sequence>
<dbReference type="InterPro" id="IPR018711">
    <property type="entry name" value="NAGPA"/>
</dbReference>
<evidence type="ECO:0000313" key="2">
    <source>
        <dbReference type="EMBL" id="MBE8713085.1"/>
    </source>
</evidence>
<dbReference type="PANTHER" id="PTHR40446">
    <property type="entry name" value="N-ACETYLGLUCOSAMINE-1-PHOSPHODIESTER ALPHA-N-ACETYLGLUCOSAMINIDASE"/>
    <property type="match status" value="1"/>
</dbReference>
<dbReference type="RefSeq" id="WP_196935654.1">
    <property type="nucleotide sequence ID" value="NZ_MU158698.1"/>
</dbReference>
<reference evidence="2" key="1">
    <citation type="submission" date="2018-02" db="EMBL/GenBank/DDBJ databases">
        <authorList>
            <person name="Vasarhelyi B.M."/>
            <person name="Deshmukh S."/>
            <person name="Balint B."/>
            <person name="Kukolya J."/>
        </authorList>
    </citation>
    <scope>NUCLEOTIDE SEQUENCE</scope>
    <source>
        <strain evidence="2">KB22</strain>
    </source>
</reference>
<dbReference type="Proteomes" id="UP000616201">
    <property type="component" value="Unassembled WGS sequence"/>
</dbReference>
<dbReference type="AlphaFoldDB" id="A0A928YQI7"/>
<proteinExistence type="predicted"/>
<accession>A0A928YQI7</accession>
<organism evidence="2 3">
    <name type="scientific">Sphingobacterium hungaricum</name>
    <dbReference type="NCBI Taxonomy" id="2082723"/>
    <lineage>
        <taxon>Bacteria</taxon>
        <taxon>Pseudomonadati</taxon>
        <taxon>Bacteroidota</taxon>
        <taxon>Sphingobacteriia</taxon>
        <taxon>Sphingobacteriales</taxon>
        <taxon>Sphingobacteriaceae</taxon>
        <taxon>Sphingobacterium</taxon>
    </lineage>
</organism>
<dbReference type="PROSITE" id="PS51257">
    <property type="entry name" value="PROKAR_LIPOPROTEIN"/>
    <property type="match status" value="1"/>
</dbReference>